<sequence>MAHSILEELPYWGLEGGLSNTDIAIPTRSARLQKNRLYTTTLIELRRSASRHGTRRARLIYFVEVVPLEITDHILGFLHPLDLHHLIRTTTYLRRLLLTPKAGHCWLNSYLNYPDFPPYPKGCSPPRWVGLLFGDYTLCDFCDNIEIRVVEAIHIHQLCSRLTDVPVYWKTEAEEIIRTYSTLKYRAELREKGAQLALDTYISKRIKSVDEVHKRKEAYIAWAEHVDNLIKIDQARRQKIHLPKIKARFLEEGFTRDDLQSLRLRDCFSTQALGAFSYLSSSRWNKFSAGARPILNDIKRLRLIEERSQLILRRYNALADMYDTYVLSLRLLEIPLMPVELPILRFQTLQDVLFHKSTDEVDDRICEALASQFADEWKEWNRERSRETAGEVVREYPDVIERSQNPIIRGRGVQSALEVHWPSSSNKPACMGPRNLTQTESLIILRLPFSVFTCTRCNLHDAIFHPLLGWDEISPHLGCQTSVSTDDMPRFEKHLVDAEPNLKFSKVHSEFMFEFVKVAMGRDPYGTTMKKLDQLGDRFICKTCIPVAGGGKAYSWRECLDHYHYQAIIWRGSKTPFHTVSSFVRLSSEAAGEVISREPPQSTRRSVWACTLCPAGVNTLRYYEGVKDHVRAELSPSSKRKPARLLYTGAARTDRKCTRCSSGRVKLWSERGLTSHLRDKHGIENVTEQDYRVVKLLVTDPD</sequence>
<proteinExistence type="predicted"/>
<reference evidence="1 2" key="1">
    <citation type="journal article" date="2019" name="Nat. Ecol. Evol.">
        <title>Megaphylogeny resolves global patterns of mushroom evolution.</title>
        <authorList>
            <person name="Varga T."/>
            <person name="Krizsan K."/>
            <person name="Foldi C."/>
            <person name="Dima B."/>
            <person name="Sanchez-Garcia M."/>
            <person name="Sanchez-Ramirez S."/>
            <person name="Szollosi G.J."/>
            <person name="Szarkandi J.G."/>
            <person name="Papp V."/>
            <person name="Albert L."/>
            <person name="Andreopoulos W."/>
            <person name="Angelini C."/>
            <person name="Antonin V."/>
            <person name="Barry K.W."/>
            <person name="Bougher N.L."/>
            <person name="Buchanan P."/>
            <person name="Buyck B."/>
            <person name="Bense V."/>
            <person name="Catcheside P."/>
            <person name="Chovatia M."/>
            <person name="Cooper J."/>
            <person name="Damon W."/>
            <person name="Desjardin D."/>
            <person name="Finy P."/>
            <person name="Geml J."/>
            <person name="Haridas S."/>
            <person name="Hughes K."/>
            <person name="Justo A."/>
            <person name="Karasinski D."/>
            <person name="Kautmanova I."/>
            <person name="Kiss B."/>
            <person name="Kocsube S."/>
            <person name="Kotiranta H."/>
            <person name="LaButti K.M."/>
            <person name="Lechner B.E."/>
            <person name="Liimatainen K."/>
            <person name="Lipzen A."/>
            <person name="Lukacs Z."/>
            <person name="Mihaltcheva S."/>
            <person name="Morgado L.N."/>
            <person name="Niskanen T."/>
            <person name="Noordeloos M.E."/>
            <person name="Ohm R.A."/>
            <person name="Ortiz-Santana B."/>
            <person name="Ovrebo C."/>
            <person name="Racz N."/>
            <person name="Riley R."/>
            <person name="Savchenko A."/>
            <person name="Shiryaev A."/>
            <person name="Soop K."/>
            <person name="Spirin V."/>
            <person name="Szebenyi C."/>
            <person name="Tomsovsky M."/>
            <person name="Tulloss R.E."/>
            <person name="Uehling J."/>
            <person name="Grigoriev I.V."/>
            <person name="Vagvolgyi C."/>
            <person name="Papp T."/>
            <person name="Martin F.M."/>
            <person name="Miettinen O."/>
            <person name="Hibbett D.S."/>
            <person name="Nagy L.G."/>
        </authorList>
    </citation>
    <scope>NUCLEOTIDE SEQUENCE [LARGE SCALE GENOMIC DNA]</scope>
    <source>
        <strain evidence="1 2">NL-1719</strain>
    </source>
</reference>
<dbReference type="Proteomes" id="UP000308600">
    <property type="component" value="Unassembled WGS sequence"/>
</dbReference>
<accession>A0ACD3AVX1</accession>
<evidence type="ECO:0000313" key="1">
    <source>
        <dbReference type="EMBL" id="TFK69898.1"/>
    </source>
</evidence>
<evidence type="ECO:0000313" key="2">
    <source>
        <dbReference type="Proteomes" id="UP000308600"/>
    </source>
</evidence>
<protein>
    <submittedName>
        <fullName evidence="1">Uncharacterized protein</fullName>
    </submittedName>
</protein>
<gene>
    <name evidence="1" type="ORF">BDN72DRAFT_857341</name>
</gene>
<organism evidence="1 2">
    <name type="scientific">Pluteus cervinus</name>
    <dbReference type="NCBI Taxonomy" id="181527"/>
    <lineage>
        <taxon>Eukaryota</taxon>
        <taxon>Fungi</taxon>
        <taxon>Dikarya</taxon>
        <taxon>Basidiomycota</taxon>
        <taxon>Agaricomycotina</taxon>
        <taxon>Agaricomycetes</taxon>
        <taxon>Agaricomycetidae</taxon>
        <taxon>Agaricales</taxon>
        <taxon>Pluteineae</taxon>
        <taxon>Pluteaceae</taxon>
        <taxon>Pluteus</taxon>
    </lineage>
</organism>
<name>A0ACD3AVX1_9AGAR</name>
<dbReference type="EMBL" id="ML208322">
    <property type="protein sequence ID" value="TFK69898.1"/>
    <property type="molecule type" value="Genomic_DNA"/>
</dbReference>
<keyword evidence="2" id="KW-1185">Reference proteome</keyword>